<feature type="compositionally biased region" description="Acidic residues" evidence="1">
    <location>
        <begin position="61"/>
        <end position="76"/>
    </location>
</feature>
<evidence type="ECO:0000313" key="3">
    <source>
        <dbReference type="Proteomes" id="UP000729402"/>
    </source>
</evidence>
<dbReference type="Proteomes" id="UP000729402">
    <property type="component" value="Unassembled WGS sequence"/>
</dbReference>
<dbReference type="EMBL" id="JAAALK010000286">
    <property type="protein sequence ID" value="KAG8062607.1"/>
    <property type="molecule type" value="Genomic_DNA"/>
</dbReference>
<gene>
    <name evidence="2" type="ORF">GUJ93_ZPchr0003g17793</name>
</gene>
<accession>A0A8J5S8D9</accession>
<comment type="caution">
    <text evidence="2">The sequence shown here is derived from an EMBL/GenBank/DDBJ whole genome shotgun (WGS) entry which is preliminary data.</text>
</comment>
<sequence>MSGLSSAGDDIVQHLSSNSNPSSSKLAKLEARMAGKAVSVPSPPPPHHPVVSSASATMFMDQEELTESSSDDDNGEEFLIQKNTLKRPRSPDGDHGLAVGNFEGSANEAVKLLEVMGTQPSSDSSNRKKQGRGRGRGGTGRGRGSKTVDQTGATSTSSTIVANGRHDMLTNMKI</sequence>
<reference evidence="2" key="1">
    <citation type="journal article" date="2021" name="bioRxiv">
        <title>Whole Genome Assembly and Annotation of Northern Wild Rice, Zizania palustris L., Supports a Whole Genome Duplication in the Zizania Genus.</title>
        <authorList>
            <person name="Haas M."/>
            <person name="Kono T."/>
            <person name="Macchietto M."/>
            <person name="Millas R."/>
            <person name="McGilp L."/>
            <person name="Shao M."/>
            <person name="Duquette J."/>
            <person name="Hirsch C.N."/>
            <person name="Kimball J."/>
        </authorList>
    </citation>
    <scope>NUCLEOTIDE SEQUENCE</scope>
    <source>
        <tissue evidence="2">Fresh leaf tissue</tissue>
    </source>
</reference>
<keyword evidence="3" id="KW-1185">Reference proteome</keyword>
<protein>
    <submittedName>
        <fullName evidence="2">Uncharacterized protein</fullName>
    </submittedName>
</protein>
<evidence type="ECO:0000313" key="2">
    <source>
        <dbReference type="EMBL" id="KAG8062607.1"/>
    </source>
</evidence>
<organism evidence="2 3">
    <name type="scientific">Zizania palustris</name>
    <name type="common">Northern wild rice</name>
    <dbReference type="NCBI Taxonomy" id="103762"/>
    <lineage>
        <taxon>Eukaryota</taxon>
        <taxon>Viridiplantae</taxon>
        <taxon>Streptophyta</taxon>
        <taxon>Embryophyta</taxon>
        <taxon>Tracheophyta</taxon>
        <taxon>Spermatophyta</taxon>
        <taxon>Magnoliopsida</taxon>
        <taxon>Liliopsida</taxon>
        <taxon>Poales</taxon>
        <taxon>Poaceae</taxon>
        <taxon>BOP clade</taxon>
        <taxon>Oryzoideae</taxon>
        <taxon>Oryzeae</taxon>
        <taxon>Zizaniinae</taxon>
        <taxon>Zizania</taxon>
    </lineage>
</organism>
<name>A0A8J5S8D9_ZIZPA</name>
<feature type="region of interest" description="Disordered" evidence="1">
    <location>
        <begin position="1"/>
        <end position="174"/>
    </location>
</feature>
<proteinExistence type="predicted"/>
<feature type="compositionally biased region" description="Polar residues" evidence="1">
    <location>
        <begin position="147"/>
        <end position="161"/>
    </location>
</feature>
<dbReference type="AlphaFoldDB" id="A0A8J5S8D9"/>
<reference evidence="2" key="2">
    <citation type="submission" date="2021-02" db="EMBL/GenBank/DDBJ databases">
        <authorList>
            <person name="Kimball J.A."/>
            <person name="Haas M.W."/>
            <person name="Macchietto M."/>
            <person name="Kono T."/>
            <person name="Duquette J."/>
            <person name="Shao M."/>
        </authorList>
    </citation>
    <scope>NUCLEOTIDE SEQUENCE</scope>
    <source>
        <tissue evidence="2">Fresh leaf tissue</tissue>
    </source>
</reference>
<evidence type="ECO:0000256" key="1">
    <source>
        <dbReference type="SAM" id="MobiDB-lite"/>
    </source>
</evidence>